<name>A0ABZ0YZK9_9CAUD</name>
<evidence type="ECO:0000313" key="2">
    <source>
        <dbReference type="Proteomes" id="UP001348805"/>
    </source>
</evidence>
<accession>A0ABZ0YZK9</accession>
<evidence type="ECO:0000313" key="1">
    <source>
        <dbReference type="EMBL" id="WQJ51102.1"/>
    </source>
</evidence>
<organism evidence="1 2">
    <name type="scientific">phage Lak_Megaphage_RVC_AP3_GC26</name>
    <dbReference type="NCBI Taxonomy" id="3109225"/>
    <lineage>
        <taxon>Viruses</taxon>
        <taxon>Duplodnaviria</taxon>
        <taxon>Heunggongvirae</taxon>
        <taxon>Uroviricota</taxon>
        <taxon>Caudoviricetes</taxon>
        <taxon>Caudoviricetes code 15 clade</taxon>
    </lineage>
</organism>
<dbReference type="EMBL" id="OR769219">
    <property type="protein sequence ID" value="WQJ51102.1"/>
    <property type="molecule type" value="Genomic_DNA"/>
</dbReference>
<proteinExistence type="predicted"/>
<keyword evidence="2" id="KW-1185">Reference proteome</keyword>
<dbReference type="Proteomes" id="UP001348805">
    <property type="component" value="Segment"/>
</dbReference>
<reference evidence="1 2" key="1">
    <citation type="submission" date="2023-11" db="EMBL/GenBank/DDBJ databases">
        <authorList>
            <person name="Cook R."/>
            <person name="Crisci M."/>
            <person name="Pye H."/>
            <person name="Adriaenssens E."/>
            <person name="Santini J."/>
        </authorList>
    </citation>
    <scope>NUCLEOTIDE SEQUENCE [LARGE SCALE GENOMIC DNA]</scope>
    <source>
        <strain evidence="1">Lak_Megaphage_RVC_AP3_GC26</strain>
    </source>
</reference>
<sequence>MNKLIKRLIESLFDDIDDIVDNDATQSVFTQKVIDDELNTLKNKSWNKTEYPSGYSDLDKAENLYKIGELYISSITQLVSYKRLDYYEIRCKFAGYNINDSYDCVEIYIGNHKICSIYVTDNIIHKIIIYASDANDNEYVTYGTKKRFVYINTYFLMNVYIKNNYTVEKVFIDFEDGIPSKIKDIIMNSTDDYPITSDNINSYANTFVISESDNYFDNINSDVIQETSTQKPISISKVWKTSYITFEYPNVFDTLKSFDDFLNFLKKLGFKKYRMNSQPSILQPSKYKGFEYGEDLFKQFVIDNNFEQYVFKDLIKIETIINKETILYLQNKGYNVPTYGYMTSIYYGSKDKGEQGKDEHGNFMKVRYMFEFDDKETNEHIYSINIWKFYKSGLCLLDKEVR</sequence>
<protein>
    <submittedName>
        <fullName evidence="1">Uncharacterized protein</fullName>
    </submittedName>
</protein>